<name>A0A6J4KQ05_9BACT</name>
<sequence length="84" mass="9180">PHGGGSSQGHCTATGRRSADLWKFQADQSHRYVHRQRSRGARQQLLWSGNGGCIPSRFVALPSLVRRASPGGPERQRGAAHPRL</sequence>
<protein>
    <submittedName>
        <fullName evidence="1">Uncharacterized protein</fullName>
    </submittedName>
</protein>
<evidence type="ECO:0000313" key="1">
    <source>
        <dbReference type="EMBL" id="CAA9311736.1"/>
    </source>
</evidence>
<proteinExistence type="predicted"/>
<dbReference type="AlphaFoldDB" id="A0A6J4KQ05"/>
<accession>A0A6J4KQ05</accession>
<feature type="non-terminal residue" evidence="1">
    <location>
        <position position="1"/>
    </location>
</feature>
<organism evidence="1">
    <name type="scientific">uncultured Gemmatimonadota bacterium</name>
    <dbReference type="NCBI Taxonomy" id="203437"/>
    <lineage>
        <taxon>Bacteria</taxon>
        <taxon>Pseudomonadati</taxon>
        <taxon>Gemmatimonadota</taxon>
        <taxon>environmental samples</taxon>
    </lineage>
</organism>
<dbReference type="EMBL" id="CADCTV010000257">
    <property type="protein sequence ID" value="CAA9311736.1"/>
    <property type="molecule type" value="Genomic_DNA"/>
</dbReference>
<reference evidence="1" key="1">
    <citation type="submission" date="2020-02" db="EMBL/GenBank/DDBJ databases">
        <authorList>
            <person name="Meier V. D."/>
        </authorList>
    </citation>
    <scope>NUCLEOTIDE SEQUENCE</scope>
    <source>
        <strain evidence="1">AVDCRST_MAG89</strain>
    </source>
</reference>
<feature type="non-terminal residue" evidence="1">
    <location>
        <position position="84"/>
    </location>
</feature>
<gene>
    <name evidence="1" type="ORF">AVDCRST_MAG89-1161</name>
</gene>